<evidence type="ECO:0000313" key="6">
    <source>
        <dbReference type="EMBL" id="MCZ9290340.1"/>
    </source>
</evidence>
<evidence type="ECO:0000313" key="7">
    <source>
        <dbReference type="Proteomes" id="UP001146469"/>
    </source>
</evidence>
<dbReference type="InterPro" id="IPR008217">
    <property type="entry name" value="Ccc1_fam"/>
</dbReference>
<reference evidence="6" key="1">
    <citation type="submission" date="2022-02" db="EMBL/GenBank/DDBJ databases">
        <title>Corynebacterium sp. from urogenital microbiome.</title>
        <authorList>
            <person name="Cappelli E.A."/>
            <person name="Ribeiro T.G."/>
            <person name="Peixe L."/>
        </authorList>
    </citation>
    <scope>NUCLEOTIDE SEQUENCE</scope>
    <source>
        <strain evidence="6">C8Ua_174</strain>
    </source>
</reference>
<evidence type="ECO:0000256" key="5">
    <source>
        <dbReference type="SAM" id="Phobius"/>
    </source>
</evidence>
<evidence type="ECO:0000256" key="3">
    <source>
        <dbReference type="ARBA" id="ARBA00022989"/>
    </source>
</evidence>
<accession>A0A9X3LLW8</accession>
<evidence type="ECO:0000256" key="2">
    <source>
        <dbReference type="ARBA" id="ARBA00022692"/>
    </source>
</evidence>
<keyword evidence="4 5" id="KW-0472">Membrane</keyword>
<sequence length="215" mass="21505">MATCERGVITIPTAEVTAHAEVPPATQAEHTPTVPAEHLELAAPAEHADVDDNHGESLNRLRAAVLGANDGIVSTAAVLVGVAGATSNPQTIAMSGLAAVIGGAVSMALGEYVSVSSQRDSERAMGMSQLVNPWSAGIASFISFILGAALPFAAALFAPVAVIFGVTFVALALTGALSAHLSNVPKTRAVLRIVIGGMAALAVTFAVGSVFGAAI</sequence>
<dbReference type="EMBL" id="JAKMUT010000008">
    <property type="protein sequence ID" value="MCZ9290340.1"/>
    <property type="molecule type" value="Genomic_DNA"/>
</dbReference>
<organism evidence="6 7">
    <name type="scientific">Corynebacterium evansiae</name>
    <dbReference type="NCBI Taxonomy" id="2913499"/>
    <lineage>
        <taxon>Bacteria</taxon>
        <taxon>Bacillati</taxon>
        <taxon>Actinomycetota</taxon>
        <taxon>Actinomycetes</taxon>
        <taxon>Mycobacteriales</taxon>
        <taxon>Corynebacteriaceae</taxon>
        <taxon>Corynebacterium</taxon>
    </lineage>
</organism>
<dbReference type="GO" id="GO:0012505">
    <property type="term" value="C:endomembrane system"/>
    <property type="evidence" value="ECO:0007669"/>
    <property type="project" value="UniProtKB-SubCell"/>
</dbReference>
<dbReference type="Pfam" id="PF01988">
    <property type="entry name" value="VIT1"/>
    <property type="match status" value="2"/>
</dbReference>
<feature type="transmembrane region" description="Helical" evidence="5">
    <location>
        <begin position="189"/>
        <end position="214"/>
    </location>
</feature>
<keyword evidence="7" id="KW-1185">Reference proteome</keyword>
<keyword evidence="2 5" id="KW-0812">Transmembrane</keyword>
<protein>
    <submittedName>
        <fullName evidence="6">VIT1/CCC1 transporter family protein</fullName>
    </submittedName>
</protein>
<dbReference type="GO" id="GO:0005384">
    <property type="term" value="F:manganese ion transmembrane transporter activity"/>
    <property type="evidence" value="ECO:0007669"/>
    <property type="project" value="InterPro"/>
</dbReference>
<feature type="transmembrane region" description="Helical" evidence="5">
    <location>
        <begin position="63"/>
        <end position="85"/>
    </location>
</feature>
<name>A0A9X3LLW8_9CORY</name>
<keyword evidence="3 5" id="KW-1133">Transmembrane helix</keyword>
<evidence type="ECO:0000256" key="1">
    <source>
        <dbReference type="ARBA" id="ARBA00004127"/>
    </source>
</evidence>
<comment type="subcellular location">
    <subcellularLocation>
        <location evidence="1">Endomembrane system</location>
        <topology evidence="1">Multi-pass membrane protein</topology>
    </subcellularLocation>
</comment>
<feature type="transmembrane region" description="Helical" evidence="5">
    <location>
        <begin position="91"/>
        <end position="109"/>
    </location>
</feature>
<feature type="transmembrane region" description="Helical" evidence="5">
    <location>
        <begin position="156"/>
        <end position="177"/>
    </location>
</feature>
<dbReference type="Proteomes" id="UP001146469">
    <property type="component" value="Unassembled WGS sequence"/>
</dbReference>
<proteinExistence type="predicted"/>
<dbReference type="AlphaFoldDB" id="A0A9X3LLW8"/>
<gene>
    <name evidence="6" type="ORF">L8V00_09030</name>
</gene>
<comment type="caution">
    <text evidence="6">The sequence shown here is derived from an EMBL/GenBank/DDBJ whole genome shotgun (WGS) entry which is preliminary data.</text>
</comment>
<dbReference type="RefSeq" id="WP_269944827.1">
    <property type="nucleotide sequence ID" value="NZ_JAKMUT010000008.1"/>
</dbReference>
<feature type="transmembrane region" description="Helical" evidence="5">
    <location>
        <begin position="130"/>
        <end position="150"/>
    </location>
</feature>
<dbReference type="GO" id="GO:0030026">
    <property type="term" value="P:intracellular manganese ion homeostasis"/>
    <property type="evidence" value="ECO:0007669"/>
    <property type="project" value="InterPro"/>
</dbReference>
<dbReference type="PANTHER" id="PTHR31851">
    <property type="entry name" value="FE(2+)/MN(2+) TRANSPORTER PCL1"/>
    <property type="match status" value="1"/>
</dbReference>
<evidence type="ECO:0000256" key="4">
    <source>
        <dbReference type="ARBA" id="ARBA00023136"/>
    </source>
</evidence>